<evidence type="ECO:0000313" key="2">
    <source>
        <dbReference type="Proteomes" id="UP001163324"/>
    </source>
</evidence>
<sequence length="422" mass="46705">MDLTPPSLTTSPSSPHRKSVSSPSPYLQCLPEPSTVSYSPLPFLDHSFIPPPYGSMDHASMSQPMSVDSPMTSLEHLPQEVPWGTPSIAASASPATTSSSIMPSVVPAEYEHFASYETSCLPPYSANNNNHFQRHSSTHPPPAFHPTPPPSTADARPSPLPQRNSFAFAPQDSLPSKSRPSSFANYNPPSSGAHYSPVPPTRAMSVSSYATSGRHFSAHPQVYMGEMPSQAQPAAQQQMQPRPQPEATLTDASARAAWSRLKRKRKVTRRHTTKEEANYQCQVEGCGKFFSRSYNYKSHMETHDEKREYPFPCQMTGCAKKFVRKTDLQRHHQSVHTKERNHKCDFCGRMFARKDTLRRHMEDGCSKRFDVGLLTHADAYADLSAPRNGMPTMGLSLPPPVVGSSVPSMHNGRNMNVGSWSR</sequence>
<dbReference type="Proteomes" id="UP001163324">
    <property type="component" value="Chromosome 6"/>
</dbReference>
<comment type="caution">
    <text evidence="1">The sequence shown here is derived from an EMBL/GenBank/DDBJ whole genome shotgun (WGS) entry which is preliminary data.</text>
</comment>
<keyword evidence="2" id="KW-1185">Reference proteome</keyword>
<gene>
    <name evidence="1" type="ORF">N3K66_006517</name>
</gene>
<name>A0ACC0UWW2_9HYPO</name>
<reference evidence="1" key="1">
    <citation type="submission" date="2022-10" db="EMBL/GenBank/DDBJ databases">
        <title>Complete Genome of Trichothecium roseum strain YXFP-22015, a Plant Pathogen Isolated from Citrus.</title>
        <authorList>
            <person name="Wang Y."/>
            <person name="Zhu L."/>
        </authorList>
    </citation>
    <scope>NUCLEOTIDE SEQUENCE</scope>
    <source>
        <strain evidence="1">YXFP-22015</strain>
    </source>
</reference>
<dbReference type="EMBL" id="CM047945">
    <property type="protein sequence ID" value="KAI9898157.1"/>
    <property type="molecule type" value="Genomic_DNA"/>
</dbReference>
<proteinExistence type="predicted"/>
<protein>
    <submittedName>
        <fullName evidence="1">Uncharacterized protein</fullName>
    </submittedName>
</protein>
<organism evidence="1 2">
    <name type="scientific">Trichothecium roseum</name>
    <dbReference type="NCBI Taxonomy" id="47278"/>
    <lineage>
        <taxon>Eukaryota</taxon>
        <taxon>Fungi</taxon>
        <taxon>Dikarya</taxon>
        <taxon>Ascomycota</taxon>
        <taxon>Pezizomycotina</taxon>
        <taxon>Sordariomycetes</taxon>
        <taxon>Hypocreomycetidae</taxon>
        <taxon>Hypocreales</taxon>
        <taxon>Hypocreales incertae sedis</taxon>
        <taxon>Trichothecium</taxon>
    </lineage>
</organism>
<evidence type="ECO:0000313" key="1">
    <source>
        <dbReference type="EMBL" id="KAI9898157.1"/>
    </source>
</evidence>
<accession>A0ACC0UWW2</accession>